<reference evidence="2 3" key="1">
    <citation type="submission" date="2024-02" db="EMBL/GenBank/DDBJ databases">
        <authorList>
            <person name="Daric V."/>
            <person name="Darras S."/>
        </authorList>
    </citation>
    <scope>NUCLEOTIDE SEQUENCE [LARGE SCALE GENOMIC DNA]</scope>
</reference>
<evidence type="ECO:0000256" key="1">
    <source>
        <dbReference type="SAM" id="MobiDB-lite"/>
    </source>
</evidence>
<proteinExistence type="predicted"/>
<name>A0ABP0G1E5_CLALP</name>
<gene>
    <name evidence="2" type="ORF">CVLEPA_LOCUS15987</name>
</gene>
<dbReference type="EMBL" id="CAWYQH010000098">
    <property type="protein sequence ID" value="CAK8684882.1"/>
    <property type="molecule type" value="Genomic_DNA"/>
</dbReference>
<feature type="compositionally biased region" description="Low complexity" evidence="1">
    <location>
        <begin position="47"/>
        <end position="62"/>
    </location>
</feature>
<organism evidence="2 3">
    <name type="scientific">Clavelina lepadiformis</name>
    <name type="common">Light-bulb sea squirt</name>
    <name type="synonym">Ascidia lepadiformis</name>
    <dbReference type="NCBI Taxonomy" id="159417"/>
    <lineage>
        <taxon>Eukaryota</taxon>
        <taxon>Metazoa</taxon>
        <taxon>Chordata</taxon>
        <taxon>Tunicata</taxon>
        <taxon>Ascidiacea</taxon>
        <taxon>Aplousobranchia</taxon>
        <taxon>Clavelinidae</taxon>
        <taxon>Clavelina</taxon>
    </lineage>
</organism>
<keyword evidence="3" id="KW-1185">Reference proteome</keyword>
<protein>
    <submittedName>
        <fullName evidence="2">Uncharacterized protein</fullName>
    </submittedName>
</protein>
<dbReference type="PANTHER" id="PTHR22674">
    <property type="entry name" value="NTPASE, KAP FAMILY P-LOOP DOMAIN-CONTAINING 1"/>
    <property type="match status" value="1"/>
</dbReference>
<feature type="compositionally biased region" description="Polar residues" evidence="1">
    <location>
        <begin position="27"/>
        <end position="41"/>
    </location>
</feature>
<comment type="caution">
    <text evidence="2">The sequence shown here is derived from an EMBL/GenBank/DDBJ whole genome shotgun (WGS) entry which is preliminary data.</text>
</comment>
<feature type="region of interest" description="Disordered" evidence="1">
    <location>
        <begin position="1"/>
        <end position="103"/>
    </location>
</feature>
<sequence>MNQVNDILDPNIKSASKSQDEVISIPLPSSTSIQWPTSTRESPPMTPKTSLPRSSSLSTESSITEDESSVSSKSSIPKSTSSPRTSVASSSESERTVESQASTRALKTISNSYNQQEVAEAPINFHRFLSHADTRNVHLAQDVVLWVILAYQWPYRTSYLLQVIEDADQRTAAGRRSQQIVDSTPLADIYMTVCNELTSSDSSCSLLSLDGDPDILYSYLVNLKEKNRLNKSRVKELLKYTVNLDYSLKQDISHERGMNDMANLTKSKLHKQHEADSIRSLNLFQSNNVQQPPVVKFVESCFRCKQLPQDCRCFEEFEKRVGFLQACLPTCYRCKRI</sequence>
<accession>A0ABP0G1E5</accession>
<dbReference type="InterPro" id="IPR052754">
    <property type="entry name" value="NTPase_KAP_P-loop"/>
</dbReference>
<feature type="compositionally biased region" description="Low complexity" evidence="1">
    <location>
        <begin position="69"/>
        <end position="91"/>
    </location>
</feature>
<dbReference type="PANTHER" id="PTHR22674:SF6">
    <property type="entry name" value="NTPASE KAP FAMILY P-LOOP DOMAIN-CONTAINING PROTEIN 1"/>
    <property type="match status" value="1"/>
</dbReference>
<evidence type="ECO:0000313" key="2">
    <source>
        <dbReference type="EMBL" id="CAK8684882.1"/>
    </source>
</evidence>
<evidence type="ECO:0000313" key="3">
    <source>
        <dbReference type="Proteomes" id="UP001642483"/>
    </source>
</evidence>
<dbReference type="Proteomes" id="UP001642483">
    <property type="component" value="Unassembled WGS sequence"/>
</dbReference>